<dbReference type="Gene3D" id="2.170.130.30">
    <property type="match status" value="1"/>
</dbReference>
<dbReference type="Proteomes" id="UP001596549">
    <property type="component" value="Unassembled WGS sequence"/>
</dbReference>
<dbReference type="PROSITE" id="PS51257">
    <property type="entry name" value="PROKAR_LIPOPROTEIN"/>
    <property type="match status" value="1"/>
</dbReference>
<evidence type="ECO:0000259" key="2">
    <source>
        <dbReference type="Pfam" id="PF14478"/>
    </source>
</evidence>
<name>A0ABW2NPG5_9BACL</name>
<reference evidence="4" key="1">
    <citation type="journal article" date="2019" name="Int. J. Syst. Evol. Microbiol.">
        <title>The Global Catalogue of Microorganisms (GCM) 10K type strain sequencing project: providing services to taxonomists for standard genome sequencing and annotation.</title>
        <authorList>
            <consortium name="The Broad Institute Genomics Platform"/>
            <consortium name="The Broad Institute Genome Sequencing Center for Infectious Disease"/>
            <person name="Wu L."/>
            <person name="Ma J."/>
        </authorList>
    </citation>
    <scope>NUCLEOTIDE SEQUENCE [LARGE SCALE GENOMIC DNA]</scope>
    <source>
        <strain evidence="4">NBRC 106396</strain>
    </source>
</reference>
<feature type="signal peptide" evidence="1">
    <location>
        <begin position="1"/>
        <end position="21"/>
    </location>
</feature>
<keyword evidence="1" id="KW-0732">Signal</keyword>
<proteinExistence type="predicted"/>
<evidence type="ECO:0000313" key="4">
    <source>
        <dbReference type="Proteomes" id="UP001596549"/>
    </source>
</evidence>
<evidence type="ECO:0000313" key="3">
    <source>
        <dbReference type="EMBL" id="MFC7371204.1"/>
    </source>
</evidence>
<protein>
    <submittedName>
        <fullName evidence="3">DUF4430 domain-containing protein</fullName>
    </submittedName>
</protein>
<sequence length="136" mass="15358">MKNLLPLLFAAILMVSGCGQAEKTETAEKKNVTASQDNKQEQVTIVLTKDNGKEEIEKKDVSIKEGETVMDVMKREFEVKTMYEDSFISSINGTEGNEKDKTSWFFSVNGEEAMKGAKEIKLKKGDKVGFDFRKYE</sequence>
<accession>A0ABW2NPG5</accession>
<dbReference type="InterPro" id="IPR027954">
    <property type="entry name" value="Transcobalamin-like_C"/>
</dbReference>
<evidence type="ECO:0000256" key="1">
    <source>
        <dbReference type="SAM" id="SignalP"/>
    </source>
</evidence>
<organism evidence="3 4">
    <name type="scientific">Fictibacillus iocasae</name>
    <dbReference type="NCBI Taxonomy" id="2715437"/>
    <lineage>
        <taxon>Bacteria</taxon>
        <taxon>Bacillati</taxon>
        <taxon>Bacillota</taxon>
        <taxon>Bacilli</taxon>
        <taxon>Bacillales</taxon>
        <taxon>Fictibacillaceae</taxon>
        <taxon>Fictibacillus</taxon>
    </lineage>
</organism>
<feature type="domain" description="Transcobalamin-like C-terminal" evidence="2">
    <location>
        <begin position="66"/>
        <end position="133"/>
    </location>
</feature>
<dbReference type="RefSeq" id="WP_379747540.1">
    <property type="nucleotide sequence ID" value="NZ_JBHTCP010000011.1"/>
</dbReference>
<keyword evidence="4" id="KW-1185">Reference proteome</keyword>
<dbReference type="Pfam" id="PF14478">
    <property type="entry name" value="DUF4430"/>
    <property type="match status" value="1"/>
</dbReference>
<gene>
    <name evidence="3" type="ORF">ACFQPF_05905</name>
</gene>
<feature type="chain" id="PRO_5045182076" evidence="1">
    <location>
        <begin position="22"/>
        <end position="136"/>
    </location>
</feature>
<dbReference type="EMBL" id="JBHTCP010000011">
    <property type="protein sequence ID" value="MFC7371204.1"/>
    <property type="molecule type" value="Genomic_DNA"/>
</dbReference>
<comment type="caution">
    <text evidence="3">The sequence shown here is derived from an EMBL/GenBank/DDBJ whole genome shotgun (WGS) entry which is preliminary data.</text>
</comment>